<dbReference type="InterPro" id="IPR008331">
    <property type="entry name" value="Ferritin_DPS_dom"/>
</dbReference>
<dbReference type="InterPro" id="IPR002177">
    <property type="entry name" value="DPS_DNA-bd"/>
</dbReference>
<dbReference type="Proteomes" id="UP000024547">
    <property type="component" value="Unassembled WGS sequence"/>
</dbReference>
<sequence length="154" mass="16881">MPVDIGLNDDARNTSADALRVLLAETYALYSKTHGYHWNVTGPRFNSLHTMFETQYNELWLALDEIAERIRALGHFAPASASEMVEPATIKPDNGIPDADTMVENLVKGHEAVSRAAKAGLKIAEDNGDAVTADLMTQRAAISEKTAWMLRANL</sequence>
<dbReference type="GeneID" id="92501789"/>
<keyword evidence="5" id="KW-1185">Reference proteome</keyword>
<dbReference type="SUPFAM" id="SSF47240">
    <property type="entry name" value="Ferritin-like"/>
    <property type="match status" value="1"/>
</dbReference>
<proteinExistence type="inferred from homology"/>
<dbReference type="PANTHER" id="PTHR42932">
    <property type="entry name" value="GENERAL STRESS PROTEIN 20U"/>
    <property type="match status" value="1"/>
</dbReference>
<dbReference type="InterPro" id="IPR023188">
    <property type="entry name" value="DPS_DNA-bd_CS"/>
</dbReference>
<evidence type="ECO:0000313" key="5">
    <source>
        <dbReference type="Proteomes" id="UP000024547"/>
    </source>
</evidence>
<evidence type="ECO:0000259" key="3">
    <source>
        <dbReference type="Pfam" id="PF00210"/>
    </source>
</evidence>
<dbReference type="GO" id="GO:0016722">
    <property type="term" value="F:oxidoreductase activity, acting on metal ions"/>
    <property type="evidence" value="ECO:0007669"/>
    <property type="project" value="InterPro"/>
</dbReference>
<dbReference type="STRING" id="1280948.HY36_04465"/>
<feature type="domain" description="Ferritin/DPS" evidence="3">
    <location>
        <begin position="17"/>
        <end position="153"/>
    </location>
</feature>
<name>A0A059E2G3_9PROT</name>
<dbReference type="PATRIC" id="fig|1280948.3.peg.1724"/>
<comment type="caution">
    <text evidence="4">The sequence shown here is derived from an EMBL/GenBank/DDBJ whole genome shotgun (WGS) entry which is preliminary data.</text>
</comment>
<comment type="similarity">
    <text evidence="1 2">Belongs to the Dps family.</text>
</comment>
<dbReference type="CDD" id="cd01043">
    <property type="entry name" value="DPS"/>
    <property type="match status" value="1"/>
</dbReference>
<gene>
    <name evidence="4" type="ORF">HY36_04465</name>
</gene>
<dbReference type="Gene3D" id="1.20.1260.10">
    <property type="match status" value="1"/>
</dbReference>
<dbReference type="PROSITE" id="PS00819">
    <property type="entry name" value="DPS_2"/>
    <property type="match status" value="1"/>
</dbReference>
<accession>A0A059E2G3</accession>
<dbReference type="OrthoDB" id="9797687at2"/>
<dbReference type="PROSITE" id="PS00818">
    <property type="entry name" value="DPS_1"/>
    <property type="match status" value="1"/>
</dbReference>
<dbReference type="EMBL" id="AWFH01000012">
    <property type="protein sequence ID" value="KCZ61813.1"/>
    <property type="molecule type" value="Genomic_DNA"/>
</dbReference>
<dbReference type="AlphaFoldDB" id="A0A059E2G3"/>
<evidence type="ECO:0000256" key="2">
    <source>
        <dbReference type="RuleBase" id="RU003875"/>
    </source>
</evidence>
<dbReference type="Pfam" id="PF00210">
    <property type="entry name" value="Ferritin"/>
    <property type="match status" value="1"/>
</dbReference>
<dbReference type="GO" id="GO:0008199">
    <property type="term" value="F:ferric iron binding"/>
    <property type="evidence" value="ECO:0007669"/>
    <property type="project" value="InterPro"/>
</dbReference>
<evidence type="ECO:0000313" key="4">
    <source>
        <dbReference type="EMBL" id="KCZ61813.1"/>
    </source>
</evidence>
<evidence type="ECO:0000256" key="1">
    <source>
        <dbReference type="ARBA" id="ARBA00009497"/>
    </source>
</evidence>
<dbReference type="InterPro" id="IPR009078">
    <property type="entry name" value="Ferritin-like_SF"/>
</dbReference>
<dbReference type="InterPro" id="IPR012347">
    <property type="entry name" value="Ferritin-like"/>
</dbReference>
<dbReference type="PRINTS" id="PR01346">
    <property type="entry name" value="HELNAPAPROT"/>
</dbReference>
<reference evidence="4 5" key="1">
    <citation type="journal article" date="2014" name="Antonie Van Leeuwenhoek">
        <title>Hyphomonas beringensis sp. nov. and Hyphomonas chukchiensis sp. nov., isolated from surface seawater of the Bering Sea and Chukchi Sea.</title>
        <authorList>
            <person name="Li C."/>
            <person name="Lai Q."/>
            <person name="Li G."/>
            <person name="Dong C."/>
            <person name="Wang J."/>
            <person name="Liao Y."/>
            <person name="Shao Z."/>
        </authorList>
    </citation>
    <scope>NUCLEOTIDE SEQUENCE [LARGE SCALE GENOMIC DNA]</scope>
    <source>
        <strain evidence="4 5">22II1-22F38</strain>
    </source>
</reference>
<organism evidence="4 5">
    <name type="scientific">Hyphomonas atlantica</name>
    <dbReference type="NCBI Taxonomy" id="1280948"/>
    <lineage>
        <taxon>Bacteria</taxon>
        <taxon>Pseudomonadati</taxon>
        <taxon>Pseudomonadota</taxon>
        <taxon>Alphaproteobacteria</taxon>
        <taxon>Hyphomonadales</taxon>
        <taxon>Hyphomonadaceae</taxon>
        <taxon>Hyphomonas</taxon>
    </lineage>
</organism>
<dbReference type="PIRSF" id="PIRSF005900">
    <property type="entry name" value="Dps"/>
    <property type="match status" value="1"/>
</dbReference>
<dbReference type="RefSeq" id="WP_035551073.1">
    <property type="nucleotide sequence ID" value="NZ_AWFH01000012.1"/>
</dbReference>
<dbReference type="PANTHER" id="PTHR42932:SF3">
    <property type="entry name" value="DNA PROTECTION DURING STARVATION PROTEIN"/>
    <property type="match status" value="1"/>
</dbReference>
<dbReference type="eggNOG" id="COG0783">
    <property type="taxonomic scope" value="Bacteria"/>
</dbReference>
<protein>
    <recommendedName>
        <fullName evidence="3">Ferritin/DPS domain-containing protein</fullName>
    </recommendedName>
</protein>